<accession>A0A0A1U883</accession>
<organism evidence="1 2">
    <name type="scientific">Entamoeba invadens IP1</name>
    <dbReference type="NCBI Taxonomy" id="370355"/>
    <lineage>
        <taxon>Eukaryota</taxon>
        <taxon>Amoebozoa</taxon>
        <taxon>Evosea</taxon>
        <taxon>Archamoebae</taxon>
        <taxon>Mastigamoebida</taxon>
        <taxon>Entamoebidae</taxon>
        <taxon>Entamoeba</taxon>
    </lineage>
</organism>
<name>A0A0A1U883_ENTIV</name>
<dbReference type="OrthoDB" id="28087at2759"/>
<keyword evidence="2" id="KW-1185">Reference proteome</keyword>
<dbReference type="Proteomes" id="UP000014680">
    <property type="component" value="Unassembled WGS sequence"/>
</dbReference>
<dbReference type="AlphaFoldDB" id="A0A0A1U883"/>
<dbReference type="GeneID" id="14888133"/>
<reference evidence="1 2" key="1">
    <citation type="submission" date="2012-10" db="EMBL/GenBank/DDBJ databases">
        <authorList>
            <person name="Zafar N."/>
            <person name="Inman J."/>
            <person name="Hall N."/>
            <person name="Lorenzi H."/>
            <person name="Caler E."/>
        </authorList>
    </citation>
    <scope>NUCLEOTIDE SEQUENCE [LARGE SCALE GENOMIC DNA]</scope>
    <source>
        <strain evidence="1 2">IP1</strain>
    </source>
</reference>
<sequence length="492" mass="56614">MVTLHPLGLNLVFECLNFRTLQRLRFVNKKIFFLTQHISHLSIYDTDGPKLIKSQIQVDSLFILPTQTSPIDNDIFKDLSWINLLKNTKTLIYDYEGVVSQAQLLQCISCRSTSHLEVVMDHGTQAEHAQGVQNIINTLPSLTNLKIAIDPFNDTTTKSPILYNIERMSNLETVQAFGYNHSFKRIPNLSKLNIFVSIFQDYSDFITDASTFYNLTSLTIREGDNSIVPVDQLLRLRCLPHLRYLNLKKVQVGFDPSLVKLSEIRGIEKVFLDFDIQLTDDSVNHLLAFPPVFTIFLSITIDQGFRNKRLLPSNIIVDQLYMEHPTLPNVCIDDLLTRAKLITTDQDNLFFKTMSFVQTLQCLNTSMFQADCTPFLNSILLCGDVPDNSLKLNKIENLKKIKIYDSIVGTLEFLRGCDLDSFLLVNCTYPENQFGLILEQRNLLSLTLLVSPQILKREQNDMLFQLPYLQFLRTAYCNTMIEENFHLIRKNF</sequence>
<evidence type="ECO:0000313" key="2">
    <source>
        <dbReference type="Proteomes" id="UP000014680"/>
    </source>
</evidence>
<evidence type="ECO:0008006" key="3">
    <source>
        <dbReference type="Google" id="ProtNLM"/>
    </source>
</evidence>
<dbReference type="KEGG" id="eiv:EIN_487220"/>
<dbReference type="OMA" id="TQHISHL"/>
<dbReference type="SUPFAM" id="SSF52047">
    <property type="entry name" value="RNI-like"/>
    <property type="match status" value="1"/>
</dbReference>
<proteinExistence type="predicted"/>
<dbReference type="VEuPathDB" id="AmoebaDB:EIN_487220"/>
<dbReference type="EMBL" id="KB206670">
    <property type="protein sequence ID" value="ELP89240.1"/>
    <property type="molecule type" value="Genomic_DNA"/>
</dbReference>
<protein>
    <recommendedName>
        <fullName evidence="3">F-box domain-containing protein</fullName>
    </recommendedName>
</protein>
<evidence type="ECO:0000313" key="1">
    <source>
        <dbReference type="EMBL" id="ELP89240.1"/>
    </source>
</evidence>
<gene>
    <name evidence="1" type="ORF">EIN_487220</name>
</gene>
<dbReference type="RefSeq" id="XP_004256011.1">
    <property type="nucleotide sequence ID" value="XM_004255963.1"/>
</dbReference>